<dbReference type="Proteomes" id="UP001596223">
    <property type="component" value="Unassembled WGS sequence"/>
</dbReference>
<dbReference type="EMBL" id="JBHSQN010000005">
    <property type="protein sequence ID" value="MFC6011529.1"/>
    <property type="molecule type" value="Genomic_DNA"/>
</dbReference>
<comment type="caution">
    <text evidence="2">The sequence shown here is derived from an EMBL/GenBank/DDBJ whole genome shotgun (WGS) entry which is preliminary data.</text>
</comment>
<keyword evidence="3" id="KW-1185">Reference proteome</keyword>
<evidence type="ECO:0000313" key="2">
    <source>
        <dbReference type="EMBL" id="MFC6011529.1"/>
    </source>
</evidence>
<sequence>MGEIDGFAIPADRNPKGLPADLVFPWEQAAFVVNRSPYYKVENMDAVMRNIVLSLGDPNAVTAVMNGWNSAVSSLAKAVDGSGGQIGLETANERLAARWVGAAADSATAYVGRLVTATRTEKAAILKMHGKINELGAIVTSGYITNIAHVHNYAARLKDAEGVEYDIRVQSLRPDWSSTSMFALGKKLLGEFIDITEEVKEGIRSKLNDMEGQVNLIAGEIAAVEIPGGIDDTTVKDVESWQPRNPTGPPWGTPS</sequence>
<evidence type="ECO:0000256" key="1">
    <source>
        <dbReference type="SAM" id="MobiDB-lite"/>
    </source>
</evidence>
<name>A0ABW1JS34_9NOCA</name>
<protein>
    <submittedName>
        <fullName evidence="2">Uncharacterized protein</fullName>
    </submittedName>
</protein>
<proteinExistence type="predicted"/>
<organism evidence="2 3">
    <name type="scientific">Nocardia lasii</name>
    <dbReference type="NCBI Taxonomy" id="1616107"/>
    <lineage>
        <taxon>Bacteria</taxon>
        <taxon>Bacillati</taxon>
        <taxon>Actinomycetota</taxon>
        <taxon>Actinomycetes</taxon>
        <taxon>Mycobacteriales</taxon>
        <taxon>Nocardiaceae</taxon>
        <taxon>Nocardia</taxon>
    </lineage>
</organism>
<accession>A0ABW1JS34</accession>
<evidence type="ECO:0000313" key="3">
    <source>
        <dbReference type="Proteomes" id="UP001596223"/>
    </source>
</evidence>
<feature type="region of interest" description="Disordered" evidence="1">
    <location>
        <begin position="234"/>
        <end position="255"/>
    </location>
</feature>
<dbReference type="RefSeq" id="WP_378603371.1">
    <property type="nucleotide sequence ID" value="NZ_JBHSQN010000005.1"/>
</dbReference>
<feature type="compositionally biased region" description="Pro residues" evidence="1">
    <location>
        <begin position="246"/>
        <end position="255"/>
    </location>
</feature>
<gene>
    <name evidence="2" type="ORF">ACFP3H_10745</name>
</gene>
<reference evidence="3" key="1">
    <citation type="journal article" date="2019" name="Int. J. Syst. Evol. Microbiol.">
        <title>The Global Catalogue of Microorganisms (GCM) 10K type strain sequencing project: providing services to taxonomists for standard genome sequencing and annotation.</title>
        <authorList>
            <consortium name="The Broad Institute Genomics Platform"/>
            <consortium name="The Broad Institute Genome Sequencing Center for Infectious Disease"/>
            <person name="Wu L."/>
            <person name="Ma J."/>
        </authorList>
    </citation>
    <scope>NUCLEOTIDE SEQUENCE [LARGE SCALE GENOMIC DNA]</scope>
    <source>
        <strain evidence="3">CCUG 36956</strain>
    </source>
</reference>